<dbReference type="Proteomes" id="UP000322244">
    <property type="component" value="Unassembled WGS sequence"/>
</dbReference>
<evidence type="ECO:0000259" key="2">
    <source>
        <dbReference type="Pfam" id="PF02720"/>
    </source>
</evidence>
<feature type="domain" description="DUF222" evidence="2">
    <location>
        <begin position="3"/>
        <end position="256"/>
    </location>
</feature>
<sequence length="265" mass="28834">MNRLIEIGLALDNDLPHTRALFAVGEIDLAQVRVIIDAVVNVDPEVVAVLEKKLIRAAGTQNPSRLRQTARRWIAAHDPEGEKKRRERRVEDRDVRTRPTHDGVAFLDGLLPAAGAQALSMRLQEMANSVCAADPRTHAQRRADALVALADGTGFLRCTCGREDCGAPTSTAGTARKPLINVGVSLDTLLRVREHPGFLHGFGAVDADLARLLAADGRWKLIVDAAESESAVPDFGQDPLIYRLTAALQRWVRAQDGTCRFPGCT</sequence>
<evidence type="ECO:0000313" key="4">
    <source>
        <dbReference type="Proteomes" id="UP000322244"/>
    </source>
</evidence>
<evidence type="ECO:0000256" key="1">
    <source>
        <dbReference type="SAM" id="MobiDB-lite"/>
    </source>
</evidence>
<feature type="region of interest" description="Disordered" evidence="1">
    <location>
        <begin position="72"/>
        <end position="96"/>
    </location>
</feature>
<dbReference type="Pfam" id="PF02720">
    <property type="entry name" value="DUF222"/>
    <property type="match status" value="1"/>
</dbReference>
<name>A0A5A7S103_9NOCA</name>
<organism evidence="3 4">
    <name type="scientific">Antrihabitans cavernicola</name>
    <dbReference type="NCBI Taxonomy" id="2495913"/>
    <lineage>
        <taxon>Bacteria</taxon>
        <taxon>Bacillati</taxon>
        <taxon>Actinomycetota</taxon>
        <taxon>Actinomycetes</taxon>
        <taxon>Mycobacteriales</taxon>
        <taxon>Nocardiaceae</taxon>
        <taxon>Antrihabitans</taxon>
    </lineage>
</organism>
<reference evidence="3 4" key="1">
    <citation type="submission" date="2019-07" db="EMBL/GenBank/DDBJ databases">
        <title>Rhodococcus cavernicolus sp. nov., isolated from a cave.</title>
        <authorList>
            <person name="Lee S.D."/>
        </authorList>
    </citation>
    <scope>NUCLEOTIDE SEQUENCE [LARGE SCALE GENOMIC DNA]</scope>
    <source>
        <strain evidence="3 4">C1-24</strain>
    </source>
</reference>
<proteinExistence type="predicted"/>
<evidence type="ECO:0000313" key="3">
    <source>
        <dbReference type="EMBL" id="KAA0015585.1"/>
    </source>
</evidence>
<accession>A0A5A7S103</accession>
<dbReference type="InterPro" id="IPR003870">
    <property type="entry name" value="DUF222"/>
</dbReference>
<comment type="caution">
    <text evidence="3">The sequence shown here is derived from an EMBL/GenBank/DDBJ whole genome shotgun (WGS) entry which is preliminary data.</text>
</comment>
<dbReference type="OrthoDB" id="5244772at2"/>
<protein>
    <submittedName>
        <fullName evidence="3">DUF222 domain-containing protein</fullName>
    </submittedName>
</protein>
<dbReference type="EMBL" id="VLNY01000041">
    <property type="protein sequence ID" value="KAA0015585.1"/>
    <property type="molecule type" value="Genomic_DNA"/>
</dbReference>
<feature type="non-terminal residue" evidence="3">
    <location>
        <position position="265"/>
    </location>
</feature>
<keyword evidence="4" id="KW-1185">Reference proteome</keyword>
<dbReference type="AlphaFoldDB" id="A0A5A7S103"/>
<feature type="compositionally biased region" description="Basic and acidic residues" evidence="1">
    <location>
        <begin position="75"/>
        <end position="96"/>
    </location>
</feature>
<gene>
    <name evidence="3" type="ORF">FOY51_27025</name>
</gene>